<dbReference type="Pfam" id="PF07719">
    <property type="entry name" value="TPR_2"/>
    <property type="match status" value="1"/>
</dbReference>
<sequence>MSGSRRKRAGGRSTADEECRDGGGSASVSGYSSSSSATVYPEQLSPAVLNKIGNNCLVNRDYNEALRYYEEAIAITPDDCKLHCNRAGALIGLMRYPEAMAEFELAINLAPRRYQPRHDFGLWLLSLGQVENATDHLYFLGHKPDEATSQKLEAVKEHINKCTEARRVEDWATMKIESKAAFTSGADSSPQVKESISLYLVVTYIL</sequence>
<evidence type="ECO:0000256" key="4">
    <source>
        <dbReference type="SAM" id="MobiDB-lite"/>
    </source>
</evidence>
<protein>
    <submittedName>
        <fullName evidence="5">Uncharacterized protein</fullName>
    </submittedName>
</protein>
<dbReference type="AlphaFoldDB" id="A0A3Q7J643"/>
<dbReference type="EnsemblPlants" id="Solyc10g007220.2.1">
    <property type="protein sequence ID" value="Solyc10g007220.2.1"/>
    <property type="gene ID" value="Solyc10g007220.2"/>
</dbReference>
<evidence type="ECO:0000313" key="5">
    <source>
        <dbReference type="EnsemblPlants" id="Solyc10g007220.2.1"/>
    </source>
</evidence>
<reference evidence="5" key="1">
    <citation type="journal article" date="2012" name="Nature">
        <title>The tomato genome sequence provides insights into fleshy fruit evolution.</title>
        <authorList>
            <consortium name="Tomato Genome Consortium"/>
        </authorList>
    </citation>
    <scope>NUCLEOTIDE SEQUENCE [LARGE SCALE GENOMIC DNA]</scope>
    <source>
        <strain evidence="5">cv. Heinz 1706</strain>
    </source>
</reference>
<proteinExistence type="predicted"/>
<evidence type="ECO:0000256" key="1">
    <source>
        <dbReference type="ARBA" id="ARBA00022737"/>
    </source>
</evidence>
<dbReference type="PANTHER" id="PTHR46050:SF22">
    <property type="entry name" value="TPR REPEAT-CONTAINING THIOREDOXIN TTL1-LIKE"/>
    <property type="match status" value="1"/>
</dbReference>
<evidence type="ECO:0000256" key="3">
    <source>
        <dbReference type="PROSITE-ProRule" id="PRU00339"/>
    </source>
</evidence>
<keyword evidence="2 3" id="KW-0802">TPR repeat</keyword>
<dbReference type="InterPro" id="IPR019734">
    <property type="entry name" value="TPR_rpt"/>
</dbReference>
<name>A0A3Q7J643_SOLLC</name>
<keyword evidence="6" id="KW-1185">Reference proteome</keyword>
<evidence type="ECO:0000256" key="2">
    <source>
        <dbReference type="ARBA" id="ARBA00022803"/>
    </source>
</evidence>
<dbReference type="SMART" id="SM00028">
    <property type="entry name" value="TPR"/>
    <property type="match status" value="2"/>
</dbReference>
<dbReference type="PANTHER" id="PTHR46050">
    <property type="entry name" value="TPR REPEAT-CONTAINING THIOREDOXIN"/>
    <property type="match status" value="1"/>
</dbReference>
<keyword evidence="1" id="KW-0677">Repeat</keyword>
<reference evidence="5" key="2">
    <citation type="submission" date="2019-01" db="UniProtKB">
        <authorList>
            <consortium name="EnsemblPlants"/>
        </authorList>
    </citation>
    <scope>IDENTIFICATION</scope>
    <source>
        <strain evidence="5">cv. Heinz 1706</strain>
    </source>
</reference>
<accession>A0A3Q7J643</accession>
<feature type="compositionally biased region" description="Basic residues" evidence="4">
    <location>
        <begin position="1"/>
        <end position="10"/>
    </location>
</feature>
<dbReference type="Gramene" id="Solyc10g007220.2.1">
    <property type="protein sequence ID" value="Solyc10g007220.2.1"/>
    <property type="gene ID" value="Solyc10g007220.2"/>
</dbReference>
<dbReference type="Proteomes" id="UP000004994">
    <property type="component" value="Chromosome 10"/>
</dbReference>
<evidence type="ECO:0000313" key="6">
    <source>
        <dbReference type="Proteomes" id="UP000004994"/>
    </source>
</evidence>
<organism evidence="5">
    <name type="scientific">Solanum lycopersicum</name>
    <name type="common">Tomato</name>
    <name type="synonym">Lycopersicon esculentum</name>
    <dbReference type="NCBI Taxonomy" id="4081"/>
    <lineage>
        <taxon>Eukaryota</taxon>
        <taxon>Viridiplantae</taxon>
        <taxon>Streptophyta</taxon>
        <taxon>Embryophyta</taxon>
        <taxon>Tracheophyta</taxon>
        <taxon>Spermatophyta</taxon>
        <taxon>Magnoliopsida</taxon>
        <taxon>eudicotyledons</taxon>
        <taxon>Gunneridae</taxon>
        <taxon>Pentapetalae</taxon>
        <taxon>asterids</taxon>
        <taxon>lamiids</taxon>
        <taxon>Solanales</taxon>
        <taxon>Solanaceae</taxon>
        <taxon>Solanoideae</taxon>
        <taxon>Solaneae</taxon>
        <taxon>Solanum</taxon>
        <taxon>Solanum subgen. Lycopersicon</taxon>
    </lineage>
</organism>
<feature type="region of interest" description="Disordered" evidence="4">
    <location>
        <begin position="1"/>
        <end position="32"/>
    </location>
</feature>
<feature type="repeat" description="TPR" evidence="3">
    <location>
        <begin position="46"/>
        <end position="79"/>
    </location>
</feature>
<dbReference type="InterPro" id="IPR013105">
    <property type="entry name" value="TPR_2"/>
</dbReference>
<dbReference type="InterPro" id="IPR044534">
    <property type="entry name" value="TTL1-4"/>
</dbReference>
<dbReference type="Gene3D" id="1.25.40.10">
    <property type="entry name" value="Tetratricopeptide repeat domain"/>
    <property type="match status" value="1"/>
</dbReference>
<dbReference type="STRING" id="4081.A0A3Q7J643"/>
<dbReference type="InterPro" id="IPR011990">
    <property type="entry name" value="TPR-like_helical_dom_sf"/>
</dbReference>
<dbReference type="SUPFAM" id="SSF48452">
    <property type="entry name" value="TPR-like"/>
    <property type="match status" value="1"/>
</dbReference>
<dbReference type="PROSITE" id="PS50005">
    <property type="entry name" value="TPR"/>
    <property type="match status" value="1"/>
</dbReference>
<dbReference type="InParanoid" id="A0A3Q7J643"/>